<comment type="caution">
    <text evidence="3">The sequence shown here is derived from an EMBL/GenBank/DDBJ whole genome shotgun (WGS) entry which is preliminary data.</text>
</comment>
<comment type="similarity">
    <text evidence="1">Belongs to the cornifelin family.</text>
</comment>
<accession>A0A8S4NZF5</accession>
<keyword evidence="4" id="KW-1185">Reference proteome</keyword>
<dbReference type="EMBL" id="CAIIXF020000006">
    <property type="protein sequence ID" value="CAH1787570.1"/>
    <property type="molecule type" value="Genomic_DNA"/>
</dbReference>
<gene>
    <name evidence="3" type="ORF">OFUS_LOCUS13240</name>
</gene>
<protein>
    <submittedName>
        <fullName evidence="3">Uncharacterized protein</fullName>
    </submittedName>
</protein>
<evidence type="ECO:0000313" key="4">
    <source>
        <dbReference type="Proteomes" id="UP000749559"/>
    </source>
</evidence>
<name>A0A8S4NZF5_OWEFU</name>
<feature type="transmembrane region" description="Helical" evidence="2">
    <location>
        <begin position="36"/>
        <end position="56"/>
    </location>
</feature>
<proteinExistence type="inferred from homology"/>
<keyword evidence="2" id="KW-0472">Membrane</keyword>
<dbReference type="Pfam" id="PF04749">
    <property type="entry name" value="PLAC8"/>
    <property type="match status" value="1"/>
</dbReference>
<dbReference type="PANTHER" id="PTHR15907">
    <property type="entry name" value="DUF614 FAMILY PROTEIN-RELATED"/>
    <property type="match status" value="1"/>
</dbReference>
<evidence type="ECO:0000256" key="2">
    <source>
        <dbReference type="SAM" id="Phobius"/>
    </source>
</evidence>
<organism evidence="3 4">
    <name type="scientific">Owenia fusiformis</name>
    <name type="common">Polychaete worm</name>
    <dbReference type="NCBI Taxonomy" id="6347"/>
    <lineage>
        <taxon>Eukaryota</taxon>
        <taxon>Metazoa</taxon>
        <taxon>Spiralia</taxon>
        <taxon>Lophotrochozoa</taxon>
        <taxon>Annelida</taxon>
        <taxon>Polychaeta</taxon>
        <taxon>Sedentaria</taxon>
        <taxon>Canalipalpata</taxon>
        <taxon>Sabellida</taxon>
        <taxon>Oweniida</taxon>
        <taxon>Oweniidae</taxon>
        <taxon>Owenia</taxon>
    </lineage>
</organism>
<dbReference type="Proteomes" id="UP000749559">
    <property type="component" value="Unassembled WGS sequence"/>
</dbReference>
<dbReference type="InterPro" id="IPR006461">
    <property type="entry name" value="PLAC_motif_containing"/>
</dbReference>
<evidence type="ECO:0000256" key="1">
    <source>
        <dbReference type="ARBA" id="ARBA00009024"/>
    </source>
</evidence>
<dbReference type="OrthoDB" id="1045822at2759"/>
<reference evidence="3" key="1">
    <citation type="submission" date="2022-03" db="EMBL/GenBank/DDBJ databases">
        <authorList>
            <person name="Martin C."/>
        </authorList>
    </citation>
    <scope>NUCLEOTIDE SEQUENCE</scope>
</reference>
<keyword evidence="2" id="KW-0812">Transmembrane</keyword>
<dbReference type="NCBIfam" id="TIGR01571">
    <property type="entry name" value="A_thal_Cys_rich"/>
    <property type="match status" value="1"/>
</dbReference>
<evidence type="ECO:0000313" key="3">
    <source>
        <dbReference type="EMBL" id="CAH1787570.1"/>
    </source>
</evidence>
<sequence length="140" mass="15420">EVGQIFFDCKRKHKNVNMGRPMPGAKEIMEPAFQQGILGCFGNMGVCVISFFLPCVQAGRNAEAVGDSFVLSCVGIFIPIVNMYFLSENRAKIRHMQSIRSDTATDCAIIILCGPCSLSQLAAECDYIRNNPKPIAVERE</sequence>
<feature type="non-terminal residue" evidence="3">
    <location>
        <position position="1"/>
    </location>
</feature>
<feature type="transmembrane region" description="Helical" evidence="2">
    <location>
        <begin position="68"/>
        <end position="86"/>
    </location>
</feature>
<dbReference type="AlphaFoldDB" id="A0A8S4NZF5"/>
<keyword evidence="2" id="KW-1133">Transmembrane helix</keyword>